<dbReference type="PANTHER" id="PTHR16433">
    <property type="entry name" value="DOLICHOL-PHOSPHATE MANNOSYLTRANSFERASE SUBUNIT 3"/>
    <property type="match status" value="1"/>
</dbReference>
<dbReference type="Proteomes" id="UP001233172">
    <property type="component" value="Unassembled WGS sequence"/>
</dbReference>
<feature type="transmembrane region" description="Helical" evidence="7">
    <location>
        <begin position="40"/>
        <end position="59"/>
    </location>
</feature>
<dbReference type="EMBL" id="JASAOG010000019">
    <property type="protein sequence ID" value="KAK0063960.1"/>
    <property type="molecule type" value="Genomic_DNA"/>
</dbReference>
<comment type="subcellular location">
    <subcellularLocation>
        <location evidence="1 7">Endoplasmic reticulum membrane</location>
        <topology evidence="1 7">Multi-pass membrane protein</topology>
    </subcellularLocation>
</comment>
<dbReference type="GO" id="GO:0033185">
    <property type="term" value="C:dolichol-phosphate-mannose synthase complex"/>
    <property type="evidence" value="ECO:0007669"/>
    <property type="project" value="TreeGrafter"/>
</dbReference>
<evidence type="ECO:0000256" key="3">
    <source>
        <dbReference type="ARBA" id="ARBA00022692"/>
    </source>
</evidence>
<keyword evidence="5 7" id="KW-1133">Transmembrane helix</keyword>
<dbReference type="GO" id="GO:0016757">
    <property type="term" value="F:glycosyltransferase activity"/>
    <property type="evidence" value="ECO:0007669"/>
    <property type="project" value="UniProtKB-KW"/>
</dbReference>
<evidence type="ECO:0000256" key="2">
    <source>
        <dbReference type="ARBA" id="ARBA00010430"/>
    </source>
</evidence>
<reference evidence="8" key="2">
    <citation type="submission" date="2023-04" db="EMBL/GenBank/DDBJ databases">
        <authorList>
            <person name="Bu L."/>
            <person name="Lu L."/>
            <person name="Laidemitt M.R."/>
            <person name="Zhang S.M."/>
            <person name="Mutuku M."/>
            <person name="Mkoji G."/>
            <person name="Steinauer M."/>
            <person name="Loker E.S."/>
        </authorList>
    </citation>
    <scope>NUCLEOTIDE SEQUENCE</scope>
    <source>
        <strain evidence="8">KasaAsao</strain>
        <tissue evidence="8">Whole Snail</tissue>
    </source>
</reference>
<comment type="function">
    <text evidence="7">Stabilizer subunit of the dolichol-phosphate mannose (DPM) synthase complex; tethers catalytic subunit to the ER.</text>
</comment>
<evidence type="ECO:0000256" key="6">
    <source>
        <dbReference type="ARBA" id="ARBA00023136"/>
    </source>
</evidence>
<keyword evidence="9" id="KW-1185">Reference proteome</keyword>
<proteinExistence type="inferred from homology"/>
<keyword evidence="4 7" id="KW-0256">Endoplasmic reticulum</keyword>
<keyword evidence="6 7" id="KW-0472">Membrane</keyword>
<evidence type="ECO:0000313" key="9">
    <source>
        <dbReference type="Proteomes" id="UP001233172"/>
    </source>
</evidence>
<name>A0AAD8C1Y0_BIOPF</name>
<reference evidence="8" key="1">
    <citation type="journal article" date="2023" name="PLoS Negl. Trop. Dis.">
        <title>A genome sequence for Biomphalaria pfeifferi, the major vector snail for the human-infecting parasite Schistosoma mansoni.</title>
        <authorList>
            <person name="Bu L."/>
            <person name="Lu L."/>
            <person name="Laidemitt M.R."/>
            <person name="Zhang S.M."/>
            <person name="Mutuku M."/>
            <person name="Mkoji G."/>
            <person name="Steinauer M."/>
            <person name="Loker E.S."/>
        </authorList>
    </citation>
    <scope>NUCLEOTIDE SEQUENCE</scope>
    <source>
        <strain evidence="8">KasaAsao</strain>
    </source>
</reference>
<keyword evidence="3 7" id="KW-0812">Transmembrane</keyword>
<evidence type="ECO:0000256" key="5">
    <source>
        <dbReference type="ARBA" id="ARBA00022989"/>
    </source>
</evidence>
<comment type="caution">
    <text evidence="8">The sequence shown here is derived from an EMBL/GenBank/DDBJ whole genome shotgun (WGS) entry which is preliminary data.</text>
</comment>
<dbReference type="Pfam" id="PF08285">
    <property type="entry name" value="DPM3"/>
    <property type="match status" value="1"/>
</dbReference>
<evidence type="ECO:0000256" key="7">
    <source>
        <dbReference type="RuleBase" id="RU365085"/>
    </source>
</evidence>
<gene>
    <name evidence="8" type="ORF">Bpfe_006645</name>
</gene>
<dbReference type="GO" id="GO:0005789">
    <property type="term" value="C:endoplasmic reticulum membrane"/>
    <property type="evidence" value="ECO:0007669"/>
    <property type="project" value="UniProtKB-SubCell"/>
</dbReference>
<evidence type="ECO:0000256" key="1">
    <source>
        <dbReference type="ARBA" id="ARBA00004477"/>
    </source>
</evidence>
<organism evidence="8 9">
    <name type="scientific">Biomphalaria pfeifferi</name>
    <name type="common">Bloodfluke planorb</name>
    <name type="synonym">Freshwater snail</name>
    <dbReference type="NCBI Taxonomy" id="112525"/>
    <lineage>
        <taxon>Eukaryota</taxon>
        <taxon>Metazoa</taxon>
        <taxon>Spiralia</taxon>
        <taxon>Lophotrochozoa</taxon>
        <taxon>Mollusca</taxon>
        <taxon>Gastropoda</taxon>
        <taxon>Heterobranchia</taxon>
        <taxon>Euthyneura</taxon>
        <taxon>Panpulmonata</taxon>
        <taxon>Hygrophila</taxon>
        <taxon>Lymnaeoidea</taxon>
        <taxon>Planorbidae</taxon>
        <taxon>Biomphalaria</taxon>
    </lineage>
</organism>
<dbReference type="GO" id="GO:0006506">
    <property type="term" value="P:GPI anchor biosynthetic process"/>
    <property type="evidence" value="ECO:0007669"/>
    <property type="project" value="TreeGrafter"/>
</dbReference>
<keyword evidence="8" id="KW-0328">Glycosyltransferase</keyword>
<sequence length="100" mass="11390">MAVSKLFQWLICLTSFMAVWLSYVLGLVQTKFSEEMNEIIIALPIYLLILFACVLLGMIGHRVATFNDCELASKELKEHIDAARQDLAKKGYKFASDWKS</sequence>
<dbReference type="AlphaFoldDB" id="A0AAD8C1Y0"/>
<keyword evidence="8" id="KW-0808">Transferase</keyword>
<dbReference type="PANTHER" id="PTHR16433:SF0">
    <property type="entry name" value="DOLICHOL-PHOSPHATE MANNOSYLTRANSFERASE SUBUNIT 3"/>
    <property type="match status" value="1"/>
</dbReference>
<evidence type="ECO:0000313" key="8">
    <source>
        <dbReference type="EMBL" id="KAK0063960.1"/>
    </source>
</evidence>
<comment type="pathway">
    <text evidence="7">Protein modification; protein glycosylation.</text>
</comment>
<protein>
    <recommendedName>
        <fullName evidence="7">Dolichol-phosphate mannosyltransferase subunit 3</fullName>
    </recommendedName>
</protein>
<dbReference type="InterPro" id="IPR013174">
    <property type="entry name" value="DPM3"/>
</dbReference>
<accession>A0AAD8C1Y0</accession>
<evidence type="ECO:0000256" key="4">
    <source>
        <dbReference type="ARBA" id="ARBA00022824"/>
    </source>
</evidence>
<comment type="similarity">
    <text evidence="2 7">Belongs to the DPM3 family.</text>
</comment>
<comment type="subunit">
    <text evidence="7">Component of the dolichol-phosphate mannose (DPM) synthase complex.</text>
</comment>
<feature type="transmembrane region" description="Helical" evidence="7">
    <location>
        <begin position="6"/>
        <end position="28"/>
    </location>
</feature>